<feature type="transmembrane region" description="Helical" evidence="6">
    <location>
        <begin position="418"/>
        <end position="440"/>
    </location>
</feature>
<feature type="transmembrane region" description="Helical" evidence="6">
    <location>
        <begin position="354"/>
        <end position="373"/>
    </location>
</feature>
<keyword evidence="2 6" id="KW-0812">Transmembrane</keyword>
<evidence type="ECO:0000256" key="5">
    <source>
        <dbReference type="SAM" id="MobiDB-lite"/>
    </source>
</evidence>
<dbReference type="PROSITE" id="PS50261">
    <property type="entry name" value="G_PROTEIN_RECEP_F2_4"/>
    <property type="match status" value="1"/>
</dbReference>
<feature type="compositionally biased region" description="Low complexity" evidence="5">
    <location>
        <begin position="631"/>
        <end position="642"/>
    </location>
</feature>
<dbReference type="PANTHER" id="PTHR47154">
    <property type="entry name" value="G-PROTEIN COUPLED RECEPTOR MTH-RELATED"/>
    <property type="match status" value="1"/>
</dbReference>
<dbReference type="Gene3D" id="1.20.1070.10">
    <property type="entry name" value="Rhodopsin 7-helix transmembrane proteins"/>
    <property type="match status" value="1"/>
</dbReference>
<dbReference type="Pfam" id="PF00002">
    <property type="entry name" value="7tm_2"/>
    <property type="match status" value="1"/>
</dbReference>
<proteinExistence type="predicted"/>
<evidence type="ECO:0000256" key="7">
    <source>
        <dbReference type="SAM" id="SignalP"/>
    </source>
</evidence>
<evidence type="ECO:0000256" key="2">
    <source>
        <dbReference type="ARBA" id="ARBA00022692"/>
    </source>
</evidence>
<keyword evidence="4 6" id="KW-0472">Membrane</keyword>
<dbReference type="GO" id="GO:0008528">
    <property type="term" value="F:G protein-coupled peptide receptor activity"/>
    <property type="evidence" value="ECO:0007669"/>
    <property type="project" value="TreeGrafter"/>
</dbReference>
<dbReference type="InterPro" id="IPR017981">
    <property type="entry name" value="GPCR_2-like_7TM"/>
</dbReference>
<keyword evidence="7" id="KW-0732">Signal</keyword>
<dbReference type="GO" id="GO:0005886">
    <property type="term" value="C:plasma membrane"/>
    <property type="evidence" value="ECO:0007669"/>
    <property type="project" value="TreeGrafter"/>
</dbReference>
<keyword evidence="10" id="KW-1185">Reference proteome</keyword>
<dbReference type="AlphaFoldDB" id="A0AAV8Z4N6"/>
<feature type="signal peptide" evidence="7">
    <location>
        <begin position="1"/>
        <end position="24"/>
    </location>
</feature>
<comment type="caution">
    <text evidence="9">The sequence shown here is derived from an EMBL/GenBank/DDBJ whole genome shotgun (WGS) entry which is preliminary data.</text>
</comment>
<dbReference type="CDD" id="cd15039">
    <property type="entry name" value="7tmB3_Methuselah-like"/>
    <property type="match status" value="1"/>
</dbReference>
<dbReference type="PANTHER" id="PTHR47154:SF2">
    <property type="entry name" value="G-PROTEIN COUPLED RECEPTOR MTH-RELATED"/>
    <property type="match status" value="1"/>
</dbReference>
<dbReference type="GO" id="GO:0007166">
    <property type="term" value="P:cell surface receptor signaling pathway"/>
    <property type="evidence" value="ECO:0007669"/>
    <property type="project" value="InterPro"/>
</dbReference>
<evidence type="ECO:0000256" key="3">
    <source>
        <dbReference type="ARBA" id="ARBA00022989"/>
    </source>
</evidence>
<feature type="domain" description="G-protein coupled receptors family 2 profile 2" evidence="8">
    <location>
        <begin position="349"/>
        <end position="606"/>
    </location>
</feature>
<feature type="non-terminal residue" evidence="9">
    <location>
        <position position="1"/>
    </location>
</feature>
<sequence>DNTSGTLNMYLFTITLLTIHSVCSHENYKKCCNFGEVLAEIDSTYGCVEDTTRRREILSENENFLGGNSSGECAEVFSTDFFIFSVDGGKIGEKRPVSERRFPKCCPLNYTYNSIHHSCEKSVASSSDFINENFINVGLPDCKVIVDYELNGTGDFEYDLVNETNSFGGNQNDSGSYCIDETETGSFVKRKCEDSLEICRDKKCVKKCCPDGQSFINRAKCYDTYVHGLNLSSFSSIENPEVWWLLKSPAIEAGWLTSGGWFAGQEAAGAPFAIIHNRTCPKIYMMKEENYIFHLDDRGVLKYWQNLTETYIYEDVSHSTSYCIEHTKKKNMEGYFFFMCFPEKHINEKFQYTLWPKILSCIGLALTIAIYLILNETKKMFGKILVNYCVALLFQNSVLTYGQVYLTPTYVDCMLRAFSIIYFATAAFTWSNVMCCDIWWTFGSAKRTLGAHQRRRDLKKLLTYFLYGWGLPMVLTLIIYLFHSNSVLPYALHPFIGVGKCFFERRSRNYARSVFFNLPLLIMQLVNMVLFVKTIVYCLRVKNEINKINDTSKDDKSKKFERDKESGFRIFDMSQMGVVPKYIEIVWDFINCLQGVFIFIIFICKRTVLQNFLVKFKVLNAKNLSSASINTQSTTTSNSMSMKMHQPSNENVKMAVA</sequence>
<evidence type="ECO:0000256" key="1">
    <source>
        <dbReference type="ARBA" id="ARBA00004141"/>
    </source>
</evidence>
<name>A0AAV8Z4N6_9CUCU</name>
<dbReference type="EMBL" id="JAPWTK010000015">
    <property type="protein sequence ID" value="KAJ8958952.1"/>
    <property type="molecule type" value="Genomic_DNA"/>
</dbReference>
<comment type="subcellular location">
    <subcellularLocation>
        <location evidence="1">Membrane</location>
        <topology evidence="1">Multi-pass membrane protein</topology>
    </subcellularLocation>
</comment>
<dbReference type="InterPro" id="IPR000832">
    <property type="entry name" value="GPCR_2_secretin-like"/>
</dbReference>
<feature type="transmembrane region" description="Helical" evidence="6">
    <location>
        <begin position="515"/>
        <end position="536"/>
    </location>
</feature>
<dbReference type="Proteomes" id="UP001162162">
    <property type="component" value="Unassembled WGS sequence"/>
</dbReference>
<evidence type="ECO:0000313" key="10">
    <source>
        <dbReference type="Proteomes" id="UP001162162"/>
    </source>
</evidence>
<evidence type="ECO:0000256" key="4">
    <source>
        <dbReference type="ARBA" id="ARBA00023136"/>
    </source>
</evidence>
<feature type="transmembrane region" description="Helical" evidence="6">
    <location>
        <begin position="461"/>
        <end position="481"/>
    </location>
</feature>
<evidence type="ECO:0000259" key="8">
    <source>
        <dbReference type="PROSITE" id="PS50261"/>
    </source>
</evidence>
<organism evidence="9 10">
    <name type="scientific">Aromia moschata</name>
    <dbReference type="NCBI Taxonomy" id="1265417"/>
    <lineage>
        <taxon>Eukaryota</taxon>
        <taxon>Metazoa</taxon>
        <taxon>Ecdysozoa</taxon>
        <taxon>Arthropoda</taxon>
        <taxon>Hexapoda</taxon>
        <taxon>Insecta</taxon>
        <taxon>Pterygota</taxon>
        <taxon>Neoptera</taxon>
        <taxon>Endopterygota</taxon>
        <taxon>Coleoptera</taxon>
        <taxon>Polyphaga</taxon>
        <taxon>Cucujiformia</taxon>
        <taxon>Chrysomeloidea</taxon>
        <taxon>Cerambycidae</taxon>
        <taxon>Cerambycinae</taxon>
        <taxon>Callichromatini</taxon>
        <taxon>Aromia</taxon>
    </lineage>
</organism>
<evidence type="ECO:0000256" key="6">
    <source>
        <dbReference type="SAM" id="Phobius"/>
    </source>
</evidence>
<feature type="chain" id="PRO_5043933779" description="G-protein coupled receptors family 2 profile 2 domain-containing protein" evidence="7">
    <location>
        <begin position="25"/>
        <end position="657"/>
    </location>
</feature>
<evidence type="ECO:0000313" key="9">
    <source>
        <dbReference type="EMBL" id="KAJ8958952.1"/>
    </source>
</evidence>
<dbReference type="InterPro" id="IPR051384">
    <property type="entry name" value="Mth_GPCR"/>
</dbReference>
<feature type="transmembrane region" description="Helical" evidence="6">
    <location>
        <begin position="585"/>
        <end position="604"/>
    </location>
</feature>
<feature type="transmembrane region" description="Helical" evidence="6">
    <location>
        <begin position="385"/>
        <end position="406"/>
    </location>
</feature>
<reference evidence="9" key="1">
    <citation type="journal article" date="2023" name="Insect Mol. Biol.">
        <title>Genome sequencing provides insights into the evolution of gene families encoding plant cell wall-degrading enzymes in longhorned beetles.</title>
        <authorList>
            <person name="Shin N.R."/>
            <person name="Okamura Y."/>
            <person name="Kirsch R."/>
            <person name="Pauchet Y."/>
        </authorList>
    </citation>
    <scope>NUCLEOTIDE SEQUENCE</scope>
    <source>
        <strain evidence="9">AMC_N1</strain>
    </source>
</reference>
<accession>A0AAV8Z4N6</accession>
<protein>
    <recommendedName>
        <fullName evidence="8">G-protein coupled receptors family 2 profile 2 domain-containing protein</fullName>
    </recommendedName>
</protein>
<gene>
    <name evidence="9" type="ORF">NQ318_019723</name>
</gene>
<feature type="region of interest" description="Disordered" evidence="5">
    <location>
        <begin position="631"/>
        <end position="650"/>
    </location>
</feature>
<keyword evidence="3 6" id="KW-1133">Transmembrane helix</keyword>